<accession>A0ABM8G5N5</accession>
<dbReference type="InterPro" id="IPR036866">
    <property type="entry name" value="RibonucZ/Hydroxyglut_hydro"/>
</dbReference>
<evidence type="ECO:0000313" key="8">
    <source>
        <dbReference type="Proteomes" id="UP001321475"/>
    </source>
</evidence>
<dbReference type="RefSeq" id="WP_286217713.1">
    <property type="nucleotide sequence ID" value="NZ_AP027729.1"/>
</dbReference>
<evidence type="ECO:0000256" key="1">
    <source>
        <dbReference type="ARBA" id="ARBA00001947"/>
    </source>
</evidence>
<feature type="compositionally biased region" description="Basic and acidic residues" evidence="5">
    <location>
        <begin position="254"/>
        <end position="265"/>
    </location>
</feature>
<name>A0ABM8G5N5_9CELL</name>
<reference evidence="8" key="1">
    <citation type="journal article" date="2019" name="Int. J. Syst. Evol. Microbiol.">
        <title>The Global Catalogue of Microorganisms (GCM) 10K type strain sequencing project: providing services to taxonomists for standard genome sequencing and annotation.</title>
        <authorList>
            <consortium name="The Broad Institute Genomics Platform"/>
            <consortium name="The Broad Institute Genome Sequencing Center for Infectious Disease"/>
            <person name="Wu L."/>
            <person name="Ma J."/>
        </authorList>
    </citation>
    <scope>NUCLEOTIDE SEQUENCE [LARGE SCALE GENOMIC DNA]</scope>
    <source>
        <strain evidence="8">NBRC 108565</strain>
    </source>
</reference>
<dbReference type="GO" id="GO:0016787">
    <property type="term" value="F:hydrolase activity"/>
    <property type="evidence" value="ECO:0007669"/>
    <property type="project" value="UniProtKB-KW"/>
</dbReference>
<dbReference type="CDD" id="cd06262">
    <property type="entry name" value="metallo-hydrolase-like_MBL-fold"/>
    <property type="match status" value="1"/>
</dbReference>
<proteinExistence type="predicted"/>
<dbReference type="InterPro" id="IPR001279">
    <property type="entry name" value="Metallo-B-lactamas"/>
</dbReference>
<protein>
    <submittedName>
        <fullName evidence="7">MBL fold hydrolase</fullName>
    </submittedName>
</protein>
<evidence type="ECO:0000313" key="7">
    <source>
        <dbReference type="EMBL" id="BDZ43489.1"/>
    </source>
</evidence>
<dbReference type="Gene3D" id="3.60.15.10">
    <property type="entry name" value="Ribonuclease Z/Hydroxyacylglutathione hydrolase-like"/>
    <property type="match status" value="1"/>
</dbReference>
<sequence length="265" mass="26830">MSAAPSPAPSPAAPLRSVLVVSPVFGASCRVLGGADGGPCVVVDPGAGVAGRVDAVVRERGWRPVAVLATHGHVDHTFDAAAIGEAYDVPLLVHSADAYRIDDPFGTIEHVSGALAAALAAGGADPATYRVPARVAPFGTPSGIVEIDPALTALGIRAVHAPGHTQGSTLYLVDALVPHGEQWAFGAAGAQEPIDESTGRPAVLTGDVLFAGTIGRTDLPGGDHAVMVATLRDVVGRLDENLLVLPGHGPSSDVAHERRTNPLLP</sequence>
<keyword evidence="8" id="KW-1185">Reference proteome</keyword>
<organism evidence="7 8">
    <name type="scientific">Paraoerskovia sediminicola</name>
    <dbReference type="NCBI Taxonomy" id="1138587"/>
    <lineage>
        <taxon>Bacteria</taxon>
        <taxon>Bacillati</taxon>
        <taxon>Actinomycetota</taxon>
        <taxon>Actinomycetes</taxon>
        <taxon>Micrococcales</taxon>
        <taxon>Cellulomonadaceae</taxon>
        <taxon>Paraoerskovia</taxon>
    </lineage>
</organism>
<evidence type="ECO:0000256" key="5">
    <source>
        <dbReference type="SAM" id="MobiDB-lite"/>
    </source>
</evidence>
<evidence type="ECO:0000259" key="6">
    <source>
        <dbReference type="SMART" id="SM00849"/>
    </source>
</evidence>
<evidence type="ECO:0000256" key="2">
    <source>
        <dbReference type="ARBA" id="ARBA00022723"/>
    </source>
</evidence>
<dbReference type="EMBL" id="AP027729">
    <property type="protein sequence ID" value="BDZ43489.1"/>
    <property type="molecule type" value="Genomic_DNA"/>
</dbReference>
<dbReference type="PANTHER" id="PTHR46233">
    <property type="entry name" value="HYDROXYACYLGLUTATHIONE HYDROLASE GLOC"/>
    <property type="match status" value="1"/>
</dbReference>
<evidence type="ECO:0000256" key="4">
    <source>
        <dbReference type="ARBA" id="ARBA00022833"/>
    </source>
</evidence>
<dbReference type="SUPFAM" id="SSF56281">
    <property type="entry name" value="Metallo-hydrolase/oxidoreductase"/>
    <property type="match status" value="1"/>
</dbReference>
<feature type="region of interest" description="Disordered" evidence="5">
    <location>
        <begin position="246"/>
        <end position="265"/>
    </location>
</feature>
<dbReference type="Proteomes" id="UP001321475">
    <property type="component" value="Chromosome"/>
</dbReference>
<dbReference type="SMART" id="SM00849">
    <property type="entry name" value="Lactamase_B"/>
    <property type="match status" value="1"/>
</dbReference>
<keyword evidence="4" id="KW-0862">Zinc</keyword>
<feature type="domain" description="Metallo-beta-lactamase" evidence="6">
    <location>
        <begin position="26"/>
        <end position="248"/>
    </location>
</feature>
<comment type="cofactor">
    <cofactor evidence="1">
        <name>Zn(2+)</name>
        <dbReference type="ChEBI" id="CHEBI:29105"/>
    </cofactor>
</comment>
<gene>
    <name evidence="7" type="ORF">GCM10025865_27880</name>
</gene>
<dbReference type="InterPro" id="IPR051453">
    <property type="entry name" value="MBL_Glyoxalase_II"/>
</dbReference>
<evidence type="ECO:0000256" key="3">
    <source>
        <dbReference type="ARBA" id="ARBA00022801"/>
    </source>
</evidence>
<keyword evidence="2" id="KW-0479">Metal-binding</keyword>
<keyword evidence="3 7" id="KW-0378">Hydrolase</keyword>
<dbReference type="PANTHER" id="PTHR46233:SF3">
    <property type="entry name" value="HYDROXYACYLGLUTATHIONE HYDROLASE GLOC"/>
    <property type="match status" value="1"/>
</dbReference>
<dbReference type="Pfam" id="PF00753">
    <property type="entry name" value="Lactamase_B"/>
    <property type="match status" value="1"/>
</dbReference>